<organism evidence="2 3">
    <name type="scientific">Desulfitobacterium hafniense DP7</name>
    <dbReference type="NCBI Taxonomy" id="537010"/>
    <lineage>
        <taxon>Bacteria</taxon>
        <taxon>Bacillati</taxon>
        <taxon>Bacillota</taxon>
        <taxon>Clostridia</taxon>
        <taxon>Eubacteriales</taxon>
        <taxon>Desulfitobacteriaceae</taxon>
        <taxon>Desulfitobacterium</taxon>
    </lineage>
</organism>
<sequence>MAQKAGEKCGRKGGGYQSQIRKRKIIPQKVSGIKTKRFKGGLLKCV</sequence>
<dbReference type="EMBL" id="AFZX01000066">
    <property type="protein sequence ID" value="EHL06779.1"/>
    <property type="molecule type" value="Genomic_DNA"/>
</dbReference>
<evidence type="ECO:0000313" key="2">
    <source>
        <dbReference type="EMBL" id="EHL06779.1"/>
    </source>
</evidence>
<protein>
    <submittedName>
        <fullName evidence="2">Uncharacterized protein</fullName>
    </submittedName>
</protein>
<dbReference type="PATRIC" id="fig|537010.4.peg.2385"/>
<feature type="region of interest" description="Disordered" evidence="1">
    <location>
        <begin position="1"/>
        <end position="20"/>
    </location>
</feature>
<name>G9XNK1_DESHA</name>
<dbReference type="HOGENOM" id="CLU_3182856_0_0_9"/>
<proteinExistence type="predicted"/>
<gene>
    <name evidence="2" type="ORF">HMPREF0322_02543</name>
</gene>
<feature type="compositionally biased region" description="Basic and acidic residues" evidence="1">
    <location>
        <begin position="1"/>
        <end position="10"/>
    </location>
</feature>
<evidence type="ECO:0000313" key="3">
    <source>
        <dbReference type="Proteomes" id="UP000004416"/>
    </source>
</evidence>
<dbReference type="Proteomes" id="UP000004416">
    <property type="component" value="Unassembled WGS sequence"/>
</dbReference>
<comment type="caution">
    <text evidence="2">The sequence shown here is derived from an EMBL/GenBank/DDBJ whole genome shotgun (WGS) entry which is preliminary data.</text>
</comment>
<accession>G9XNK1</accession>
<reference evidence="2 3" key="1">
    <citation type="submission" date="2011-08" db="EMBL/GenBank/DDBJ databases">
        <authorList>
            <person name="Weinstock G."/>
            <person name="Sodergren E."/>
            <person name="Clifton S."/>
            <person name="Fulton L."/>
            <person name="Fulton B."/>
            <person name="Courtney L."/>
            <person name="Fronick C."/>
            <person name="Harrison M."/>
            <person name="Strong C."/>
            <person name="Farmer C."/>
            <person name="Delahaunty K."/>
            <person name="Markovic C."/>
            <person name="Hall O."/>
            <person name="Minx P."/>
            <person name="Tomlinson C."/>
            <person name="Mitreva M."/>
            <person name="Hou S."/>
            <person name="Chen J."/>
            <person name="Wollam A."/>
            <person name="Pepin K.H."/>
            <person name="Johnson M."/>
            <person name="Bhonagiri V."/>
            <person name="Zhang X."/>
            <person name="Suruliraj S."/>
            <person name="Warren W."/>
            <person name="Chinwalla A."/>
            <person name="Mardis E.R."/>
            <person name="Wilson R.K."/>
        </authorList>
    </citation>
    <scope>NUCLEOTIDE SEQUENCE [LARGE SCALE GENOMIC DNA]</scope>
    <source>
        <strain evidence="2 3">DP7</strain>
    </source>
</reference>
<dbReference type="AlphaFoldDB" id="G9XNK1"/>
<evidence type="ECO:0000256" key="1">
    <source>
        <dbReference type="SAM" id="MobiDB-lite"/>
    </source>
</evidence>